<keyword evidence="2" id="KW-1015">Disulfide bond</keyword>
<dbReference type="Pfam" id="PF01083">
    <property type="entry name" value="Cutinase"/>
    <property type="match status" value="1"/>
</dbReference>
<organism evidence="4 5">
    <name type="scientific">Coniella lustricola</name>
    <dbReference type="NCBI Taxonomy" id="2025994"/>
    <lineage>
        <taxon>Eukaryota</taxon>
        <taxon>Fungi</taxon>
        <taxon>Dikarya</taxon>
        <taxon>Ascomycota</taxon>
        <taxon>Pezizomycotina</taxon>
        <taxon>Sordariomycetes</taxon>
        <taxon>Sordariomycetidae</taxon>
        <taxon>Diaporthales</taxon>
        <taxon>Schizoparmaceae</taxon>
        <taxon>Coniella</taxon>
    </lineage>
</organism>
<dbReference type="InterPro" id="IPR000675">
    <property type="entry name" value="Cutinase/axe"/>
</dbReference>
<evidence type="ECO:0000313" key="5">
    <source>
        <dbReference type="Proteomes" id="UP000241462"/>
    </source>
</evidence>
<dbReference type="InParanoid" id="A0A2T3A0Z5"/>
<evidence type="ECO:0000256" key="1">
    <source>
        <dbReference type="ARBA" id="ARBA00022801"/>
    </source>
</evidence>
<reference evidence="4 5" key="1">
    <citation type="journal article" date="2018" name="Mycol. Prog.">
        <title>Coniella lustricola, a new species from submerged detritus.</title>
        <authorList>
            <person name="Raudabaugh D.B."/>
            <person name="Iturriaga T."/>
            <person name="Carver A."/>
            <person name="Mondo S."/>
            <person name="Pangilinan J."/>
            <person name="Lipzen A."/>
            <person name="He G."/>
            <person name="Amirebrahimi M."/>
            <person name="Grigoriev I.V."/>
            <person name="Miller A.N."/>
        </authorList>
    </citation>
    <scope>NUCLEOTIDE SEQUENCE [LARGE SCALE GENOMIC DNA]</scope>
    <source>
        <strain evidence="4 5">B22-T-1</strain>
    </source>
</reference>
<dbReference type="Gene3D" id="3.40.50.1820">
    <property type="entry name" value="alpha/beta hydrolase"/>
    <property type="match status" value="1"/>
</dbReference>
<protein>
    <submittedName>
        <fullName evidence="4">Cutinase</fullName>
    </submittedName>
</protein>
<dbReference type="GO" id="GO:0052689">
    <property type="term" value="F:carboxylic ester hydrolase activity"/>
    <property type="evidence" value="ECO:0007669"/>
    <property type="project" value="UniProtKB-ARBA"/>
</dbReference>
<dbReference type="STRING" id="2025994.A0A2T3A0Z5"/>
<sequence length="230" mass="24171">MSRLISLATLLAATTTTLLTTPAAAASSNCTAAGAAHIVVTRESGAPQGTSAMNVVALGIQEKCPGSDITEPVYPAELSPYEPSESEGTGNLTELVLAYQEECPDSKMVLLGYSQGAQVTADFLCGTSEVGWPATDAYAATVADSVAAIVLFGDPSFVKDLAWDRGTANNTSYFPRQNNTACEPVADQFVSYCDYNDLYCDDGDSIEVHATYVLRYGDAAVDYVVDKLGC</sequence>
<feature type="chain" id="PRO_5015622989" evidence="3">
    <location>
        <begin position="26"/>
        <end position="230"/>
    </location>
</feature>
<dbReference type="PANTHER" id="PTHR33630:SF9">
    <property type="entry name" value="CUTINASE 4"/>
    <property type="match status" value="1"/>
</dbReference>
<evidence type="ECO:0000313" key="4">
    <source>
        <dbReference type="EMBL" id="PSR80844.1"/>
    </source>
</evidence>
<evidence type="ECO:0000256" key="2">
    <source>
        <dbReference type="ARBA" id="ARBA00023157"/>
    </source>
</evidence>
<dbReference type="PANTHER" id="PTHR33630">
    <property type="entry name" value="CUTINASE RV1984C-RELATED-RELATED"/>
    <property type="match status" value="1"/>
</dbReference>
<keyword evidence="1" id="KW-0378">Hydrolase</keyword>
<dbReference type="InterPro" id="IPR029058">
    <property type="entry name" value="AB_hydrolase_fold"/>
</dbReference>
<dbReference type="AlphaFoldDB" id="A0A2T3A0Z5"/>
<feature type="signal peptide" evidence="3">
    <location>
        <begin position="1"/>
        <end position="25"/>
    </location>
</feature>
<dbReference type="SMART" id="SM01110">
    <property type="entry name" value="Cutinase"/>
    <property type="match status" value="1"/>
</dbReference>
<dbReference type="SUPFAM" id="SSF53474">
    <property type="entry name" value="alpha/beta-Hydrolases"/>
    <property type="match status" value="1"/>
</dbReference>
<keyword evidence="5" id="KW-1185">Reference proteome</keyword>
<accession>A0A2T3A0Z5</accession>
<keyword evidence="3" id="KW-0732">Signal</keyword>
<dbReference type="OrthoDB" id="2586582at2759"/>
<evidence type="ECO:0000256" key="3">
    <source>
        <dbReference type="SAM" id="SignalP"/>
    </source>
</evidence>
<dbReference type="EMBL" id="KZ678518">
    <property type="protein sequence ID" value="PSR80844.1"/>
    <property type="molecule type" value="Genomic_DNA"/>
</dbReference>
<proteinExistence type="predicted"/>
<name>A0A2T3A0Z5_9PEZI</name>
<gene>
    <name evidence="4" type="ORF">BD289DRAFT_455106</name>
</gene>
<dbReference type="Proteomes" id="UP000241462">
    <property type="component" value="Unassembled WGS sequence"/>
</dbReference>